<dbReference type="AlphaFoldDB" id="A0A5J5BZQ6"/>
<proteinExistence type="predicted"/>
<reference evidence="2 3" key="1">
    <citation type="submission" date="2019-09" db="EMBL/GenBank/DDBJ databases">
        <title>A chromosome-level genome assembly of the Chinese tupelo Nyssa sinensis.</title>
        <authorList>
            <person name="Yang X."/>
            <person name="Kang M."/>
            <person name="Yang Y."/>
            <person name="Xiong H."/>
            <person name="Wang M."/>
            <person name="Zhang Z."/>
            <person name="Wang Z."/>
            <person name="Wu H."/>
            <person name="Ma T."/>
            <person name="Liu J."/>
            <person name="Xi Z."/>
        </authorList>
    </citation>
    <scope>NUCLEOTIDE SEQUENCE [LARGE SCALE GENOMIC DNA]</scope>
    <source>
        <strain evidence="2">J267</strain>
        <tissue evidence="2">Leaf</tissue>
    </source>
</reference>
<dbReference type="EMBL" id="CM018032">
    <property type="protein sequence ID" value="KAA8547132.1"/>
    <property type="molecule type" value="Genomic_DNA"/>
</dbReference>
<feature type="region of interest" description="Disordered" evidence="1">
    <location>
        <begin position="95"/>
        <end position="121"/>
    </location>
</feature>
<sequence length="217" mass="23687">MSSGSSLRVNDDKSNSGGEVLSLDIIAQEAIVGVSSRDPSRFHPPLPKIKDDDDRETKVMVVVHPENASPSSTITIVERYSSSVLHLTGVSMKHASYGSNDPKRKRMMTEKASQAATAPQPPYQERIQGEYQDQVLKLQKEANQTDYEDAQTRRPLTFPHVAVEITAIEEGVKEQALLAEKYPSSSLPPEGVAVEQGAIVTRANVNLATHPVDEAID</sequence>
<accession>A0A5J5BZQ6</accession>
<gene>
    <name evidence="2" type="ORF">F0562_003561</name>
</gene>
<evidence type="ECO:0000313" key="2">
    <source>
        <dbReference type="EMBL" id="KAA8547132.1"/>
    </source>
</evidence>
<organism evidence="2 3">
    <name type="scientific">Nyssa sinensis</name>
    <dbReference type="NCBI Taxonomy" id="561372"/>
    <lineage>
        <taxon>Eukaryota</taxon>
        <taxon>Viridiplantae</taxon>
        <taxon>Streptophyta</taxon>
        <taxon>Embryophyta</taxon>
        <taxon>Tracheophyta</taxon>
        <taxon>Spermatophyta</taxon>
        <taxon>Magnoliopsida</taxon>
        <taxon>eudicotyledons</taxon>
        <taxon>Gunneridae</taxon>
        <taxon>Pentapetalae</taxon>
        <taxon>asterids</taxon>
        <taxon>Cornales</taxon>
        <taxon>Nyssaceae</taxon>
        <taxon>Nyssa</taxon>
    </lineage>
</organism>
<keyword evidence="3" id="KW-1185">Reference proteome</keyword>
<name>A0A5J5BZQ6_9ASTE</name>
<protein>
    <submittedName>
        <fullName evidence="2">Uncharacterized protein</fullName>
    </submittedName>
</protein>
<feature type="region of interest" description="Disordered" evidence="1">
    <location>
        <begin position="1"/>
        <end position="20"/>
    </location>
</feature>
<evidence type="ECO:0000256" key="1">
    <source>
        <dbReference type="SAM" id="MobiDB-lite"/>
    </source>
</evidence>
<evidence type="ECO:0000313" key="3">
    <source>
        <dbReference type="Proteomes" id="UP000325577"/>
    </source>
</evidence>
<dbReference type="Proteomes" id="UP000325577">
    <property type="component" value="Linkage Group LG1"/>
</dbReference>